<proteinExistence type="predicted"/>
<dbReference type="Proteomes" id="UP000837857">
    <property type="component" value="Chromosome 15"/>
</dbReference>
<organism evidence="1 2">
    <name type="scientific">Iphiclides podalirius</name>
    <name type="common">scarce swallowtail</name>
    <dbReference type="NCBI Taxonomy" id="110791"/>
    <lineage>
        <taxon>Eukaryota</taxon>
        <taxon>Metazoa</taxon>
        <taxon>Ecdysozoa</taxon>
        <taxon>Arthropoda</taxon>
        <taxon>Hexapoda</taxon>
        <taxon>Insecta</taxon>
        <taxon>Pterygota</taxon>
        <taxon>Neoptera</taxon>
        <taxon>Endopterygota</taxon>
        <taxon>Lepidoptera</taxon>
        <taxon>Glossata</taxon>
        <taxon>Ditrysia</taxon>
        <taxon>Papilionoidea</taxon>
        <taxon>Papilionidae</taxon>
        <taxon>Papilioninae</taxon>
        <taxon>Iphiclides</taxon>
    </lineage>
</organism>
<reference evidence="1" key="1">
    <citation type="submission" date="2022-03" db="EMBL/GenBank/DDBJ databases">
        <authorList>
            <person name="Martin H S."/>
        </authorList>
    </citation>
    <scope>NUCLEOTIDE SEQUENCE</scope>
</reference>
<gene>
    <name evidence="1" type="ORF">IPOD504_LOCUS4469</name>
</gene>
<sequence length="123" mass="13378">MLQPARRSNSYCGEAHCSTLSAFSANGINRFSRAHVCQNNVLFALKTGDNRPMQRSGTTICGVRLVAPKPNADCSTWTICVSITTLASHLSRYFPRQVGPFAYPTAQAKGFTPVKSDVGINLR</sequence>
<protein>
    <submittedName>
        <fullName evidence="1">Uncharacterized protein</fullName>
    </submittedName>
</protein>
<evidence type="ECO:0000313" key="1">
    <source>
        <dbReference type="EMBL" id="CAH2043836.1"/>
    </source>
</evidence>
<feature type="non-terminal residue" evidence="1">
    <location>
        <position position="123"/>
    </location>
</feature>
<accession>A0ABN8HYQ6</accession>
<keyword evidence="2" id="KW-1185">Reference proteome</keyword>
<dbReference type="EMBL" id="OW152827">
    <property type="protein sequence ID" value="CAH2043836.1"/>
    <property type="molecule type" value="Genomic_DNA"/>
</dbReference>
<evidence type="ECO:0000313" key="2">
    <source>
        <dbReference type="Proteomes" id="UP000837857"/>
    </source>
</evidence>
<name>A0ABN8HYQ6_9NEOP</name>